<protein>
    <submittedName>
        <fullName evidence="1">Phenylacetate--CoA ligase family protein</fullName>
    </submittedName>
</protein>
<name>A0A8J7DDM0_DESMC</name>
<dbReference type="EMBL" id="JADEXS010000171">
    <property type="protein sequence ID" value="MBE9023550.1"/>
    <property type="molecule type" value="Genomic_DNA"/>
</dbReference>
<proteinExistence type="predicted"/>
<dbReference type="AlphaFoldDB" id="A0A8J7DDM0"/>
<dbReference type="GO" id="GO:0016874">
    <property type="term" value="F:ligase activity"/>
    <property type="evidence" value="ECO:0007669"/>
    <property type="project" value="UniProtKB-KW"/>
</dbReference>
<evidence type="ECO:0000313" key="2">
    <source>
        <dbReference type="Proteomes" id="UP000622533"/>
    </source>
</evidence>
<gene>
    <name evidence="1" type="ORF">IQ276_14265</name>
</gene>
<evidence type="ECO:0000313" key="1">
    <source>
        <dbReference type="EMBL" id="MBE9023550.1"/>
    </source>
</evidence>
<dbReference type="PANTHER" id="PTHR36932:SF1">
    <property type="entry name" value="CAPSULAR POLYSACCHARIDE BIOSYNTHESIS PROTEIN"/>
    <property type="match status" value="1"/>
</dbReference>
<keyword evidence="2" id="KW-1185">Reference proteome</keyword>
<dbReference type="InterPro" id="IPR042099">
    <property type="entry name" value="ANL_N_sf"/>
</dbReference>
<reference evidence="1" key="1">
    <citation type="submission" date="2020-10" db="EMBL/GenBank/DDBJ databases">
        <authorList>
            <person name="Castelo-Branco R."/>
            <person name="Eusebio N."/>
            <person name="Adriana R."/>
            <person name="Vieira A."/>
            <person name="Brugerolle De Fraissinette N."/>
            <person name="Rezende De Castro R."/>
            <person name="Schneider M.P."/>
            <person name="Vasconcelos V."/>
            <person name="Leao P.N."/>
        </authorList>
    </citation>
    <scope>NUCLEOTIDE SEQUENCE</scope>
    <source>
        <strain evidence="1">LEGE 12446</strain>
    </source>
</reference>
<dbReference type="PANTHER" id="PTHR36932">
    <property type="entry name" value="CAPSULAR POLYSACCHARIDE BIOSYNTHESIS PROTEIN"/>
    <property type="match status" value="1"/>
</dbReference>
<sequence>MMNIRKFIYFNYASSRNYYFPQLYNQFVKESLSNISIDITRGLLTKLLIHCHQSVPYYAQLINSLPNDAIIEQKPELYLYQLPILTKDIIRANFEQLKSTDLAQRQWYFNTSGGSTGEPIKLIQDAEYNDHSTAISLFYSYLVGRELGEPEVRLWGSEKDIFNGTMGWKANFFNFLRNTTYMNAFQMTPQKMRDFLKLLNTKPPKLIVAYAQAIYELAKFAENEQIKLVPQKAIITSAGTLYSWMRQKIESVFQCQVFNRYGSREVSDVACEKPGQQGLWVAPWGNYIEIVDDDNNPVPTGVEGNILITSLTNFAMPLIRYKIGDRGTLSPEYKSGQILEKVSGRNVDIFKTQNGTLIDGEYFTHLLYFKDWVHKFQIIQKSYLEITIKIIKSNSDYLTEELDDIVAKCKLMMGKDCVVDFEFVNHISVNHSGKYRYTISEVN</sequence>
<dbReference type="SUPFAM" id="SSF56801">
    <property type="entry name" value="Acetyl-CoA synthetase-like"/>
    <property type="match status" value="1"/>
</dbReference>
<accession>A0A8J7DDM0</accession>
<dbReference type="RefSeq" id="WP_193917269.1">
    <property type="nucleotide sequence ID" value="NZ_JADEXS020000001.1"/>
</dbReference>
<organism evidence="1 2">
    <name type="scientific">Desmonostoc muscorum LEGE 12446</name>
    <dbReference type="NCBI Taxonomy" id="1828758"/>
    <lineage>
        <taxon>Bacteria</taxon>
        <taxon>Bacillati</taxon>
        <taxon>Cyanobacteriota</taxon>
        <taxon>Cyanophyceae</taxon>
        <taxon>Nostocales</taxon>
        <taxon>Nostocaceae</taxon>
        <taxon>Desmonostoc</taxon>
    </lineage>
</organism>
<comment type="caution">
    <text evidence="1">The sequence shown here is derived from an EMBL/GenBank/DDBJ whole genome shotgun (WGS) entry which is preliminary data.</text>
</comment>
<dbReference type="Gene3D" id="3.40.50.12780">
    <property type="entry name" value="N-terminal domain of ligase-like"/>
    <property type="match status" value="1"/>
</dbReference>
<dbReference type="Proteomes" id="UP000622533">
    <property type="component" value="Unassembled WGS sequence"/>
</dbReference>
<keyword evidence="1" id="KW-0436">Ligase</keyword>
<dbReference type="InterPro" id="IPR053158">
    <property type="entry name" value="CapK_Type1_Caps_Biosynth"/>
</dbReference>